<dbReference type="PROSITE" id="PS50888">
    <property type="entry name" value="BHLH"/>
    <property type="match status" value="1"/>
</dbReference>
<dbReference type="SUPFAM" id="SSF47459">
    <property type="entry name" value="HLH, helix-loop-helix DNA-binding domain"/>
    <property type="match status" value="1"/>
</dbReference>
<keyword evidence="5" id="KW-0804">Transcription</keyword>
<evidence type="ECO:0000259" key="8">
    <source>
        <dbReference type="PROSITE" id="PS50888"/>
    </source>
</evidence>
<dbReference type="PANTHER" id="PTHR31945:SF52">
    <property type="entry name" value="TRANSCRIPTION FACTOR BHLH FAMILY-RELATED"/>
    <property type="match status" value="1"/>
</dbReference>
<dbReference type="GO" id="GO:0046983">
    <property type="term" value="F:protein dimerization activity"/>
    <property type="evidence" value="ECO:0007669"/>
    <property type="project" value="InterPro"/>
</dbReference>
<dbReference type="EMBL" id="JAYKXN010000007">
    <property type="protein sequence ID" value="KAK7272183.1"/>
    <property type="molecule type" value="Genomic_DNA"/>
</dbReference>
<evidence type="ECO:0000313" key="10">
    <source>
        <dbReference type="Proteomes" id="UP001359559"/>
    </source>
</evidence>
<accession>A0AAN9I957</accession>
<dbReference type="Proteomes" id="UP001359559">
    <property type="component" value="Unassembled WGS sequence"/>
</dbReference>
<feature type="domain" description="BHLH" evidence="8">
    <location>
        <begin position="124"/>
        <end position="173"/>
    </location>
</feature>
<dbReference type="Pfam" id="PF00010">
    <property type="entry name" value="HLH"/>
    <property type="match status" value="1"/>
</dbReference>
<keyword evidence="4" id="KW-0238">DNA-binding</keyword>
<dbReference type="Gene3D" id="4.10.280.10">
    <property type="entry name" value="Helix-loop-helix DNA-binding domain"/>
    <property type="match status" value="1"/>
</dbReference>
<dbReference type="PANTHER" id="PTHR31945">
    <property type="entry name" value="TRANSCRIPTION FACTOR SCREAM2-RELATED"/>
    <property type="match status" value="1"/>
</dbReference>
<evidence type="ECO:0000256" key="3">
    <source>
        <dbReference type="ARBA" id="ARBA00023015"/>
    </source>
</evidence>
<organism evidence="9 10">
    <name type="scientific">Clitoria ternatea</name>
    <name type="common">Butterfly pea</name>
    <dbReference type="NCBI Taxonomy" id="43366"/>
    <lineage>
        <taxon>Eukaryota</taxon>
        <taxon>Viridiplantae</taxon>
        <taxon>Streptophyta</taxon>
        <taxon>Embryophyta</taxon>
        <taxon>Tracheophyta</taxon>
        <taxon>Spermatophyta</taxon>
        <taxon>Magnoliopsida</taxon>
        <taxon>eudicotyledons</taxon>
        <taxon>Gunneridae</taxon>
        <taxon>Pentapetalae</taxon>
        <taxon>rosids</taxon>
        <taxon>fabids</taxon>
        <taxon>Fabales</taxon>
        <taxon>Fabaceae</taxon>
        <taxon>Papilionoideae</taxon>
        <taxon>50 kb inversion clade</taxon>
        <taxon>NPAAA clade</taxon>
        <taxon>indigoferoid/millettioid clade</taxon>
        <taxon>Phaseoleae</taxon>
        <taxon>Clitoria</taxon>
    </lineage>
</organism>
<reference evidence="9 10" key="1">
    <citation type="submission" date="2024-01" db="EMBL/GenBank/DDBJ databases">
        <title>The genomes of 5 underutilized Papilionoideae crops provide insights into root nodulation and disease resistance.</title>
        <authorList>
            <person name="Yuan L."/>
        </authorList>
    </citation>
    <scope>NUCLEOTIDE SEQUENCE [LARGE SCALE GENOMIC DNA]</scope>
    <source>
        <strain evidence="9">LY-2023</strain>
        <tissue evidence="9">Leaf</tissue>
    </source>
</reference>
<dbReference type="GO" id="GO:0005634">
    <property type="term" value="C:nucleus"/>
    <property type="evidence" value="ECO:0007669"/>
    <property type="project" value="UniProtKB-SubCell"/>
</dbReference>
<keyword evidence="10" id="KW-1185">Reference proteome</keyword>
<evidence type="ECO:0000256" key="7">
    <source>
        <dbReference type="SAM" id="MobiDB-lite"/>
    </source>
</evidence>
<gene>
    <name evidence="9" type="ORF">RJT34_28627</name>
</gene>
<dbReference type="InterPro" id="IPR036638">
    <property type="entry name" value="HLH_DNA-bd_sf"/>
</dbReference>
<dbReference type="CDD" id="cd11450">
    <property type="entry name" value="bHLH_AtFIT_like"/>
    <property type="match status" value="1"/>
</dbReference>
<comment type="subcellular location">
    <subcellularLocation>
        <location evidence="1">Nucleus</location>
    </subcellularLocation>
</comment>
<evidence type="ECO:0000256" key="6">
    <source>
        <dbReference type="ARBA" id="ARBA00023242"/>
    </source>
</evidence>
<feature type="region of interest" description="Disordered" evidence="7">
    <location>
        <begin position="96"/>
        <end position="132"/>
    </location>
</feature>
<evidence type="ECO:0000313" key="9">
    <source>
        <dbReference type="EMBL" id="KAK7272183.1"/>
    </source>
</evidence>
<evidence type="ECO:0000256" key="4">
    <source>
        <dbReference type="ARBA" id="ARBA00023125"/>
    </source>
</evidence>
<comment type="subunit">
    <text evidence="2">Homodimer.</text>
</comment>
<evidence type="ECO:0000256" key="2">
    <source>
        <dbReference type="ARBA" id="ARBA00011738"/>
    </source>
</evidence>
<dbReference type="GO" id="GO:0003700">
    <property type="term" value="F:DNA-binding transcription factor activity"/>
    <property type="evidence" value="ECO:0007669"/>
    <property type="project" value="TreeGrafter"/>
</dbReference>
<dbReference type="GO" id="GO:0043565">
    <property type="term" value="F:sequence-specific DNA binding"/>
    <property type="evidence" value="ECO:0007669"/>
    <property type="project" value="TreeGrafter"/>
</dbReference>
<keyword evidence="6" id="KW-0539">Nucleus</keyword>
<comment type="caution">
    <text evidence="9">The sequence shown here is derived from an EMBL/GenBank/DDBJ whole genome shotgun (WGS) entry which is preliminary data.</text>
</comment>
<keyword evidence="3" id="KW-0805">Transcription regulation</keyword>
<name>A0AAN9I957_CLITE</name>
<dbReference type="InterPro" id="IPR051358">
    <property type="entry name" value="TF_AMS/ICE1/BHLH6-like"/>
</dbReference>
<dbReference type="AlphaFoldDB" id="A0AAN9I957"/>
<feature type="compositionally biased region" description="Basic and acidic residues" evidence="7">
    <location>
        <begin position="116"/>
        <end position="132"/>
    </location>
</feature>
<dbReference type="InterPro" id="IPR011598">
    <property type="entry name" value="bHLH_dom"/>
</dbReference>
<sequence length="314" mass="35195">MDVHQDTLAYINNFELHDFIDDPNFDQFINLIRGENEDAICDFGSDLINDCFVDNQLLSCPANPFDQNNNNVVNVYDPTSTFSSFSCFDGEFMGKGEEEHDGHSSEITTTTATRTNDAKPRLKTDRSKTLISERRRRGRMKEKLYALRSLVPNITKMDKASIIGDAVSYVHDLQAQAKKLKAEVAGLEASLLVSENYQGTTNNHKNVHGTHISHSIYKQIMQMDMFQVEERGYYAKIVCNKGEGVAASLYKALDSLADFNVQNSNLATLCDSFQLTFTLNVKGCETEINLPNLKLWVTGALLNQGFEFVAPFSA</sequence>
<dbReference type="SMART" id="SM00353">
    <property type="entry name" value="HLH"/>
    <property type="match status" value="1"/>
</dbReference>
<proteinExistence type="predicted"/>
<evidence type="ECO:0000256" key="1">
    <source>
        <dbReference type="ARBA" id="ARBA00004123"/>
    </source>
</evidence>
<evidence type="ECO:0000256" key="5">
    <source>
        <dbReference type="ARBA" id="ARBA00023163"/>
    </source>
</evidence>
<protein>
    <recommendedName>
        <fullName evidence="8">BHLH domain-containing protein</fullName>
    </recommendedName>
</protein>
<dbReference type="FunFam" id="4.10.280.10:FF:000096">
    <property type="entry name" value="Basic helix-loop-helix (BHLH) DNA-binding superfamily protein"/>
    <property type="match status" value="1"/>
</dbReference>